<accession>A0A1C5IC54</accession>
<evidence type="ECO:0000256" key="1">
    <source>
        <dbReference type="SAM" id="MobiDB-lite"/>
    </source>
</evidence>
<reference evidence="2 3" key="1">
    <citation type="submission" date="2016-06" db="EMBL/GenBank/DDBJ databases">
        <authorList>
            <person name="Kjaerup R.B."/>
            <person name="Dalgaard T.S."/>
            <person name="Juul-Madsen H.R."/>
        </authorList>
    </citation>
    <scope>NUCLEOTIDE SEQUENCE [LARGE SCALE GENOMIC DNA]</scope>
    <source>
        <strain evidence="2 3">DSM 43904</strain>
    </source>
</reference>
<dbReference type="Proteomes" id="UP000198217">
    <property type="component" value="Chromosome I"/>
</dbReference>
<evidence type="ECO:0000313" key="2">
    <source>
        <dbReference type="EMBL" id="SCG56028.1"/>
    </source>
</evidence>
<dbReference type="AlphaFoldDB" id="A0A1C5IC54"/>
<protein>
    <submittedName>
        <fullName evidence="2">Uncharacterized protein</fullName>
    </submittedName>
</protein>
<feature type="region of interest" description="Disordered" evidence="1">
    <location>
        <begin position="290"/>
        <end position="323"/>
    </location>
</feature>
<proteinExistence type="predicted"/>
<name>A0A1C5IC54_9ACTN</name>
<keyword evidence="3" id="KW-1185">Reference proteome</keyword>
<gene>
    <name evidence="2" type="ORF">GA0070609_3113</name>
</gene>
<sequence length="323" mass="33375">MVAPPSSWSGSVGVVTASPVLSWSGPVRAVATGTAVVAVHRSRGRVAGRTLCLVPGPCVAALVNARALVPSGAVRRLVGGGWAVRACRRRLGMLSERLIPPSHQYAPEVSRSFLDDPTHRRDPIGPSVTLDETSARVSGIRTFRASGALSVRARRERAGPVVVSPMWRCRPVRDGPISATWCRHAGEPSGRAVVRPVGGVFVGFVGVTGGISVAESGPGRGRYIMRTIEQGHAAGPAGREARGPGGMVAGGRSLHPPAIAATPRPAEPGEGSGPGMMVGWRSLHTVRHRAGHPRPAGLAGHLAPARASPAPARVPSSSSPRVF</sequence>
<evidence type="ECO:0000313" key="3">
    <source>
        <dbReference type="Proteomes" id="UP000198217"/>
    </source>
</evidence>
<dbReference type="EMBL" id="LT607750">
    <property type="protein sequence ID" value="SCG56028.1"/>
    <property type="molecule type" value="Genomic_DNA"/>
</dbReference>
<feature type="compositionally biased region" description="Low complexity" evidence="1">
    <location>
        <begin position="303"/>
        <end position="323"/>
    </location>
</feature>
<organism evidence="2 3">
    <name type="scientific">Micromonospora echinaurantiaca</name>
    <dbReference type="NCBI Taxonomy" id="47857"/>
    <lineage>
        <taxon>Bacteria</taxon>
        <taxon>Bacillati</taxon>
        <taxon>Actinomycetota</taxon>
        <taxon>Actinomycetes</taxon>
        <taxon>Micromonosporales</taxon>
        <taxon>Micromonosporaceae</taxon>
        <taxon>Micromonospora</taxon>
    </lineage>
</organism>
<feature type="region of interest" description="Disordered" evidence="1">
    <location>
        <begin position="233"/>
        <end position="273"/>
    </location>
</feature>